<organism evidence="2 3">
    <name type="scientific">Phialocephala subalpina</name>
    <dbReference type="NCBI Taxonomy" id="576137"/>
    <lineage>
        <taxon>Eukaryota</taxon>
        <taxon>Fungi</taxon>
        <taxon>Dikarya</taxon>
        <taxon>Ascomycota</taxon>
        <taxon>Pezizomycotina</taxon>
        <taxon>Leotiomycetes</taxon>
        <taxon>Helotiales</taxon>
        <taxon>Mollisiaceae</taxon>
        <taxon>Phialocephala</taxon>
        <taxon>Phialocephala fortinii species complex</taxon>
    </lineage>
</organism>
<feature type="region of interest" description="Disordered" evidence="1">
    <location>
        <begin position="281"/>
        <end position="612"/>
    </location>
</feature>
<protein>
    <submittedName>
        <fullName evidence="2">Uncharacterized protein</fullName>
    </submittedName>
</protein>
<feature type="compositionally biased region" description="Basic and acidic residues" evidence="1">
    <location>
        <begin position="577"/>
        <end position="602"/>
    </location>
</feature>
<dbReference type="EMBL" id="FJOG01000065">
    <property type="protein sequence ID" value="CZR69089.1"/>
    <property type="molecule type" value="Genomic_DNA"/>
</dbReference>
<dbReference type="AlphaFoldDB" id="A0A1L7XVS3"/>
<sequence>MSDTSAPLLSSAQLLEKTEKLLNLFHEFHEDFDLLRSVFAPRPTSTQRPLFNEISHATDIKLVILRDMILTLIDSLEEAGLGKDGGQHEEFYTLKAQVEDKIRRTWKLRKTIEGVEGCEYNVGTPRFKVIGNRVESTGDGRPNAEQQPASQVDAVTGKYKEEVDQDQDNGKGVERNSEDPKEEVEKRSRGRPVLSRPPQAMKGTMTIRDRLLQDGKRSTLGGRSLDASRSTSPTPPSPALPVDRLKLITVRGSASMFPGALQKAREVLKAVGTQEGALLSRSPTKVDKKLASSSSALKDVRVSSPTPIPSSPQLPPHWPNHKRVNISATKSPAPSQNDKRRQRNRMVIPSSDDDDTEERSDQANQGMEVGGRQATEQRKKGQPADSKTNHPSMPGAIKTRESGQQSTGSKTGGLRLSFRTPVAASIPMKRKASSSYDVYAVPGSDEDHDVIPKKREKGKDVPAQVVKQEAEASAKPTLSNHHRHPNDDNSISRPEKKSSAKVPIQPNTAEKRKLGLQSPSKNKLNRLSYGAKEDARVTKRQKTSEKESGSQGKWLARRVVRKESSSQGGWFRRHPSLRSDDPVKKMGPKEIERVGRDSEMGKKGGRKAMRSG</sequence>
<feature type="region of interest" description="Disordered" evidence="1">
    <location>
        <begin position="132"/>
        <end position="241"/>
    </location>
</feature>
<feature type="compositionally biased region" description="Low complexity" evidence="1">
    <location>
        <begin position="402"/>
        <end position="413"/>
    </location>
</feature>
<reference evidence="2 3" key="1">
    <citation type="submission" date="2016-03" db="EMBL/GenBank/DDBJ databases">
        <authorList>
            <person name="Ploux O."/>
        </authorList>
    </citation>
    <scope>NUCLEOTIDE SEQUENCE [LARGE SCALE GENOMIC DNA]</scope>
    <source>
        <strain evidence="2 3">UAMH 11012</strain>
    </source>
</reference>
<keyword evidence="3" id="KW-1185">Reference proteome</keyword>
<dbReference type="Proteomes" id="UP000184330">
    <property type="component" value="Unassembled WGS sequence"/>
</dbReference>
<evidence type="ECO:0000313" key="3">
    <source>
        <dbReference type="Proteomes" id="UP000184330"/>
    </source>
</evidence>
<name>A0A1L7XVS3_9HELO</name>
<feature type="compositionally biased region" description="Pro residues" evidence="1">
    <location>
        <begin position="306"/>
        <end position="318"/>
    </location>
</feature>
<feature type="compositionally biased region" description="Basic residues" evidence="1">
    <location>
        <begin position="603"/>
        <end position="612"/>
    </location>
</feature>
<feature type="compositionally biased region" description="Basic and acidic residues" evidence="1">
    <location>
        <begin position="207"/>
        <end position="217"/>
    </location>
</feature>
<gene>
    <name evidence="2" type="ORF">PAC_18990</name>
</gene>
<feature type="compositionally biased region" description="Basic and acidic residues" evidence="1">
    <location>
        <begin position="449"/>
        <end position="460"/>
    </location>
</feature>
<proteinExistence type="predicted"/>
<dbReference type="OrthoDB" id="10536414at2759"/>
<evidence type="ECO:0000313" key="2">
    <source>
        <dbReference type="EMBL" id="CZR69089.1"/>
    </source>
</evidence>
<accession>A0A1L7XVS3</accession>
<feature type="compositionally biased region" description="Polar residues" evidence="1">
    <location>
        <begin position="326"/>
        <end position="336"/>
    </location>
</feature>
<feature type="compositionally biased region" description="Basic and acidic residues" evidence="1">
    <location>
        <begin position="531"/>
        <end position="548"/>
    </location>
</feature>
<evidence type="ECO:0000256" key="1">
    <source>
        <dbReference type="SAM" id="MobiDB-lite"/>
    </source>
</evidence>
<feature type="compositionally biased region" description="Basic and acidic residues" evidence="1">
    <location>
        <begin position="158"/>
        <end position="187"/>
    </location>
</feature>